<evidence type="ECO:0000313" key="2">
    <source>
        <dbReference type="Proteomes" id="UP000198795"/>
    </source>
</evidence>
<reference evidence="1 2" key="1">
    <citation type="submission" date="2016-10" db="EMBL/GenBank/DDBJ databases">
        <authorList>
            <person name="Varghese N."/>
            <person name="Submissions S."/>
        </authorList>
    </citation>
    <scope>NUCLEOTIDE SEQUENCE [LARGE SCALE GENOMIC DNA]</scope>
    <source>
        <strain evidence="1 2">CGMCC 1.6497</strain>
    </source>
</reference>
<dbReference type="EMBL" id="FNJC01000001">
    <property type="protein sequence ID" value="SDO24903.1"/>
    <property type="molecule type" value="Genomic_DNA"/>
</dbReference>
<dbReference type="Proteomes" id="UP000198795">
    <property type="component" value="Unassembled WGS sequence"/>
</dbReference>
<evidence type="ECO:0000313" key="1">
    <source>
        <dbReference type="EMBL" id="SDO24903.1"/>
    </source>
</evidence>
<proteinExistence type="predicted"/>
<sequence length="64" mass="7536">MDADDLSQFNPHQFQACGLVQVAVFRRITNRSLSCHQSGNYTNRRMVWRWQVRKRPEAESVARS</sequence>
<keyword evidence="2" id="KW-1185">Reference proteome</keyword>
<organism evidence="1 2">
    <name type="scientific">Filomicrobium insigne</name>
    <dbReference type="NCBI Taxonomy" id="418854"/>
    <lineage>
        <taxon>Bacteria</taxon>
        <taxon>Pseudomonadati</taxon>
        <taxon>Pseudomonadota</taxon>
        <taxon>Alphaproteobacteria</taxon>
        <taxon>Hyphomicrobiales</taxon>
        <taxon>Hyphomicrobiaceae</taxon>
        <taxon>Filomicrobium</taxon>
    </lineage>
</organism>
<evidence type="ECO:0008006" key="3">
    <source>
        <dbReference type="Google" id="ProtNLM"/>
    </source>
</evidence>
<name>A0A1H0I0I1_9HYPH</name>
<comment type="caution">
    <text evidence="1">The sequence shown here is derived from an EMBL/GenBank/DDBJ whole genome shotgun (WGS) entry which is preliminary data.</text>
</comment>
<gene>
    <name evidence="1" type="ORF">SAMN04488061_0688</name>
</gene>
<protein>
    <recommendedName>
        <fullName evidence="3">Transposase</fullName>
    </recommendedName>
</protein>
<accession>A0A1H0I0I1</accession>